<name>A0ABV2D6T0_9HYPH</name>
<reference evidence="1 2" key="1">
    <citation type="submission" date="2024-06" db="EMBL/GenBank/DDBJ databases">
        <authorList>
            <person name="Kim D.-U."/>
        </authorList>
    </citation>
    <scope>NUCLEOTIDE SEQUENCE [LARGE SCALE GENOMIC DNA]</scope>
    <source>
        <strain evidence="1 2">KACC15460</strain>
    </source>
</reference>
<comment type="caution">
    <text evidence="1">The sequence shown here is derived from an EMBL/GenBank/DDBJ whole genome shotgun (WGS) entry which is preliminary data.</text>
</comment>
<dbReference type="EMBL" id="JBEWSZ010000001">
    <property type="protein sequence ID" value="MET2825734.1"/>
    <property type="molecule type" value="Genomic_DNA"/>
</dbReference>
<evidence type="ECO:0000313" key="2">
    <source>
        <dbReference type="Proteomes" id="UP001548832"/>
    </source>
</evidence>
<gene>
    <name evidence="1" type="ORF">ABVQ20_01955</name>
</gene>
<organism evidence="1 2">
    <name type="scientific">Mesorhizobium shangrilense</name>
    <dbReference type="NCBI Taxonomy" id="460060"/>
    <lineage>
        <taxon>Bacteria</taxon>
        <taxon>Pseudomonadati</taxon>
        <taxon>Pseudomonadota</taxon>
        <taxon>Alphaproteobacteria</taxon>
        <taxon>Hyphomicrobiales</taxon>
        <taxon>Phyllobacteriaceae</taxon>
        <taxon>Mesorhizobium</taxon>
    </lineage>
</organism>
<dbReference type="RefSeq" id="WP_354457818.1">
    <property type="nucleotide sequence ID" value="NZ_JBEWSZ010000001.1"/>
</dbReference>
<protein>
    <submittedName>
        <fullName evidence="1">Uncharacterized protein</fullName>
    </submittedName>
</protein>
<dbReference type="Proteomes" id="UP001548832">
    <property type="component" value="Unassembled WGS sequence"/>
</dbReference>
<accession>A0ABV2D6T0</accession>
<sequence>MDLAYDAVVDANYRNDWIVVPTLRQSVYMEEMRTSASDEEVQRPTYTGLVVDFLNGFVPKDGEGIEPYNVYRYAGCKG</sequence>
<evidence type="ECO:0000313" key="1">
    <source>
        <dbReference type="EMBL" id="MET2825734.1"/>
    </source>
</evidence>
<keyword evidence="2" id="KW-1185">Reference proteome</keyword>
<proteinExistence type="predicted"/>